<comment type="caution">
    <text evidence="2">The sequence shown here is derived from an EMBL/GenBank/DDBJ whole genome shotgun (WGS) entry which is preliminary data.</text>
</comment>
<dbReference type="EMBL" id="LAZR01000106">
    <property type="protein sequence ID" value="KKN90997.1"/>
    <property type="molecule type" value="Genomic_DNA"/>
</dbReference>
<organism evidence="2">
    <name type="scientific">marine sediment metagenome</name>
    <dbReference type="NCBI Taxonomy" id="412755"/>
    <lineage>
        <taxon>unclassified sequences</taxon>
        <taxon>metagenomes</taxon>
        <taxon>ecological metagenomes</taxon>
    </lineage>
</organism>
<proteinExistence type="predicted"/>
<gene>
    <name evidence="2" type="ORF">LCGC14_0221990</name>
</gene>
<dbReference type="SUPFAM" id="SSF160214">
    <property type="entry name" value="FlaG-like"/>
    <property type="match status" value="1"/>
</dbReference>
<evidence type="ECO:0000313" key="2">
    <source>
        <dbReference type="EMBL" id="KKN90997.1"/>
    </source>
</evidence>
<accession>A0A0F9UU44</accession>
<dbReference type="PANTHER" id="PTHR37166">
    <property type="entry name" value="PROTEIN FLAG"/>
    <property type="match status" value="1"/>
</dbReference>
<evidence type="ECO:0000256" key="1">
    <source>
        <dbReference type="SAM" id="MobiDB-lite"/>
    </source>
</evidence>
<protein>
    <recommendedName>
        <fullName evidence="3">Flagellar protein FlaG protein</fullName>
    </recommendedName>
</protein>
<evidence type="ECO:0008006" key="3">
    <source>
        <dbReference type="Google" id="ProtNLM"/>
    </source>
</evidence>
<name>A0A0F9UU44_9ZZZZ</name>
<feature type="compositionally biased region" description="Polar residues" evidence="1">
    <location>
        <begin position="35"/>
        <end position="47"/>
    </location>
</feature>
<dbReference type="InterPro" id="IPR035924">
    <property type="entry name" value="FlaG-like_sf"/>
</dbReference>
<reference evidence="2" key="1">
    <citation type="journal article" date="2015" name="Nature">
        <title>Complex archaea that bridge the gap between prokaryotes and eukaryotes.</title>
        <authorList>
            <person name="Spang A."/>
            <person name="Saw J.H."/>
            <person name="Jorgensen S.L."/>
            <person name="Zaremba-Niedzwiedzka K."/>
            <person name="Martijn J."/>
            <person name="Lind A.E."/>
            <person name="van Eijk R."/>
            <person name="Schleper C."/>
            <person name="Guy L."/>
            <person name="Ettema T.J."/>
        </authorList>
    </citation>
    <scope>NUCLEOTIDE SEQUENCE</scope>
</reference>
<dbReference type="Gene3D" id="3.30.160.170">
    <property type="entry name" value="FlaG-like"/>
    <property type="match status" value="1"/>
</dbReference>
<dbReference type="InterPro" id="IPR005186">
    <property type="entry name" value="FlaG"/>
</dbReference>
<sequence>MDMGILKPFELNRTTSSAASVEAGLSSRPVAKQTEAAQMSSAPLPVDTQSVLAVQQPAGVERDELQAAVADMQDFVQSVSRDINFKLDDASGRVVVNVTDRTSGDIIRQIPSEEALRLAESLSEIRSLLFKAEA</sequence>
<dbReference type="Pfam" id="PF03646">
    <property type="entry name" value="FlaG"/>
    <property type="match status" value="1"/>
</dbReference>
<dbReference type="PANTHER" id="PTHR37166:SF1">
    <property type="entry name" value="PROTEIN FLAG"/>
    <property type="match status" value="1"/>
</dbReference>
<dbReference type="AlphaFoldDB" id="A0A0F9UU44"/>
<feature type="region of interest" description="Disordered" evidence="1">
    <location>
        <begin position="16"/>
        <end position="47"/>
    </location>
</feature>